<dbReference type="GeneID" id="96622915"/>
<organism evidence="3 4">
    <name type="scientific">Rothia terrae</name>
    <dbReference type="NCBI Taxonomy" id="396015"/>
    <lineage>
        <taxon>Bacteria</taxon>
        <taxon>Bacillati</taxon>
        <taxon>Actinomycetota</taxon>
        <taxon>Actinomycetes</taxon>
        <taxon>Micrococcales</taxon>
        <taxon>Micrococcaceae</taxon>
        <taxon>Rothia</taxon>
    </lineage>
</organism>
<gene>
    <name evidence="3" type="ORF">IDM49_01590</name>
</gene>
<dbReference type="RefSeq" id="WP_190724798.1">
    <property type="nucleotide sequence ID" value="NZ_CP061539.1"/>
</dbReference>
<evidence type="ECO:0000256" key="2">
    <source>
        <dbReference type="SAM" id="Phobius"/>
    </source>
</evidence>
<dbReference type="Proteomes" id="UP000516404">
    <property type="component" value="Chromosome"/>
</dbReference>
<dbReference type="EMBL" id="CP061539">
    <property type="protein sequence ID" value="QNV38018.1"/>
    <property type="molecule type" value="Genomic_DNA"/>
</dbReference>
<evidence type="ECO:0000313" key="3">
    <source>
        <dbReference type="EMBL" id="QNV38018.1"/>
    </source>
</evidence>
<proteinExistence type="predicted"/>
<keyword evidence="2" id="KW-0472">Membrane</keyword>
<dbReference type="AlphaFoldDB" id="A0A7H2BEC2"/>
<evidence type="ECO:0000256" key="1">
    <source>
        <dbReference type="SAM" id="MobiDB-lite"/>
    </source>
</evidence>
<keyword evidence="2" id="KW-1133">Transmembrane helix</keyword>
<feature type="compositionally biased region" description="Low complexity" evidence="1">
    <location>
        <begin position="82"/>
        <end position="152"/>
    </location>
</feature>
<evidence type="ECO:0000313" key="4">
    <source>
        <dbReference type="Proteomes" id="UP000516404"/>
    </source>
</evidence>
<name>A0A7H2BEC2_9MICC</name>
<feature type="compositionally biased region" description="Low complexity" evidence="1">
    <location>
        <begin position="56"/>
        <end position="69"/>
    </location>
</feature>
<feature type="region of interest" description="Disordered" evidence="1">
    <location>
        <begin position="56"/>
        <end position="153"/>
    </location>
</feature>
<accession>A0A7H2BEC2</accession>
<reference evidence="3 4" key="1">
    <citation type="submission" date="2020-09" db="EMBL/GenBank/DDBJ databases">
        <title>Investigation of environmental microbes.</title>
        <authorList>
            <person name="Ou Y."/>
            <person name="Kang Q."/>
        </authorList>
    </citation>
    <scope>NUCLEOTIDE SEQUENCE [LARGE SCALE GENOMIC DNA]</scope>
    <source>
        <strain evidence="3 4">KJZ-14</strain>
    </source>
</reference>
<keyword evidence="2" id="KW-0812">Transmembrane</keyword>
<feature type="transmembrane region" description="Helical" evidence="2">
    <location>
        <begin position="27"/>
        <end position="48"/>
    </location>
</feature>
<protein>
    <submittedName>
        <fullName evidence="3">Uncharacterized protein</fullName>
    </submittedName>
</protein>
<dbReference type="KEGG" id="rter:IDM49_01590"/>
<sequence length="279" mass="28729">MSENGYEEFNGSEAAEPSSEVYRRRRIVAALIALLAILLLIWGLTWVFGKIGGSNDDNASSAASTSESSEPFDSFSARPSESDSASADASESADPSDSASPSDEASASESADPSASASAEATDTPEATDSATPSESAEPTQTPEPTPTEAQPLACGASNMNVVLSASQPSYGKGQNPSLALTYTNTSQNPCDIPADAQNVVINITSGSAQVYNTATCQVSPAAVAQLAPGQVGQTAFTWDRKLNSLGCNNLRDIQPGYYWATATVNGVTSEPARIIISG</sequence>
<keyword evidence="4" id="KW-1185">Reference proteome</keyword>